<evidence type="ECO:0008006" key="3">
    <source>
        <dbReference type="Google" id="ProtNLM"/>
    </source>
</evidence>
<evidence type="ECO:0000313" key="2">
    <source>
        <dbReference type="Proteomes" id="UP000320300"/>
    </source>
</evidence>
<dbReference type="InterPro" id="IPR010321">
    <property type="entry name" value="DUF922"/>
</dbReference>
<gene>
    <name evidence="1" type="ORF">SAMN06265348_105140</name>
</gene>
<evidence type="ECO:0000313" key="1">
    <source>
        <dbReference type="EMBL" id="SMO68509.1"/>
    </source>
</evidence>
<sequence>MVFFLIFCTITYRKNVVALNMQKIISKLKADRFLCISLLLLFPFFKLSGQIILHHQAGLIKPKAFFIAGINDERADKSRLGQLLVRDLEGRAMLRTTDLEGGAAAAIGEFIRHSLPQDHSLKPVVIGIKELCVQESQQTGGNVKGMIKIRLSFGLQKDYGTEHLVDYQGGLQYTRSGAGTAAIEEYLRGILKGSFDYLDKWMKDNSAVNRKLAETVKISFRDYMENPEGDTIYYSFMRPLKWSDFQSRSQPSGIFEAQVIPGIGYTQQAQVDKGTIEVEIVMKTFLPKSACRANYSGRDEYTLNHEQRHFDIAKIIAEQFKDKIKSRQLTPDNFEAIINMQYLDSYRDMDAMQKAYDTETRHGTDRAAQSAWNSKIDKFLSAM</sequence>
<keyword evidence="2" id="KW-1185">Reference proteome</keyword>
<dbReference type="Proteomes" id="UP000320300">
    <property type="component" value="Unassembled WGS sequence"/>
</dbReference>
<reference evidence="1 2" key="1">
    <citation type="submission" date="2017-05" db="EMBL/GenBank/DDBJ databases">
        <authorList>
            <person name="Varghese N."/>
            <person name="Submissions S."/>
        </authorList>
    </citation>
    <scope>NUCLEOTIDE SEQUENCE [LARGE SCALE GENOMIC DNA]</scope>
    <source>
        <strain evidence="1 2">DSM 19036</strain>
    </source>
</reference>
<dbReference type="AlphaFoldDB" id="A0A521D9Y2"/>
<protein>
    <recommendedName>
        <fullName evidence="3">DUF922 domain-containing protein</fullName>
    </recommendedName>
</protein>
<accession>A0A521D9Y2</accession>
<dbReference type="Pfam" id="PF06037">
    <property type="entry name" value="DUF922"/>
    <property type="match status" value="1"/>
</dbReference>
<organism evidence="1 2">
    <name type="scientific">Pedobacter westerhofensis</name>
    <dbReference type="NCBI Taxonomy" id="425512"/>
    <lineage>
        <taxon>Bacteria</taxon>
        <taxon>Pseudomonadati</taxon>
        <taxon>Bacteroidota</taxon>
        <taxon>Sphingobacteriia</taxon>
        <taxon>Sphingobacteriales</taxon>
        <taxon>Sphingobacteriaceae</taxon>
        <taxon>Pedobacter</taxon>
    </lineage>
</organism>
<proteinExistence type="predicted"/>
<name>A0A521D9Y2_9SPHI</name>
<dbReference type="EMBL" id="FXTN01000005">
    <property type="protein sequence ID" value="SMO68509.1"/>
    <property type="molecule type" value="Genomic_DNA"/>
</dbReference>